<keyword evidence="6 12" id="KW-0963">Cytoplasm</keyword>
<dbReference type="GO" id="GO:0035999">
    <property type="term" value="P:tetrahydrofolate interconversion"/>
    <property type="evidence" value="ECO:0007669"/>
    <property type="project" value="UniProtKB-UniRule"/>
</dbReference>
<dbReference type="GO" id="GO:0008168">
    <property type="term" value="F:methyltransferase activity"/>
    <property type="evidence" value="ECO:0007669"/>
    <property type="project" value="UniProtKB-KW"/>
</dbReference>
<dbReference type="GO" id="GO:0019264">
    <property type="term" value="P:glycine biosynthetic process from serine"/>
    <property type="evidence" value="ECO:0007669"/>
    <property type="project" value="UniProtKB-UniRule"/>
</dbReference>
<dbReference type="UniPathway" id="UPA00288">
    <property type="reaction ID" value="UER01023"/>
</dbReference>
<evidence type="ECO:0000313" key="15">
    <source>
        <dbReference type="EMBL" id="SMC00107.1"/>
    </source>
</evidence>
<dbReference type="PROSITE" id="PS00096">
    <property type="entry name" value="SHMT"/>
    <property type="match status" value="1"/>
</dbReference>
<dbReference type="InterPro" id="IPR015421">
    <property type="entry name" value="PyrdxlP-dep_Trfase_major"/>
</dbReference>
<comment type="pathway">
    <text evidence="12">One-carbon metabolism; tetrahydrofolate interconversion.</text>
</comment>
<keyword evidence="10 12" id="KW-0663">Pyridoxal phosphate</keyword>
<comment type="cofactor">
    <cofactor evidence="2 12 13">
        <name>pyridoxal 5'-phosphate</name>
        <dbReference type="ChEBI" id="CHEBI:597326"/>
    </cofactor>
</comment>
<dbReference type="PANTHER" id="PTHR11680">
    <property type="entry name" value="SERINE HYDROXYMETHYLTRANSFERASE"/>
    <property type="match status" value="1"/>
</dbReference>
<feature type="binding site" evidence="12">
    <location>
        <begin position="123"/>
        <end position="125"/>
    </location>
    <ligand>
        <name>(6S)-5,6,7,8-tetrahydrofolate</name>
        <dbReference type="ChEBI" id="CHEBI:57453"/>
    </ligand>
</feature>
<dbReference type="InterPro" id="IPR039429">
    <property type="entry name" value="SHMT-like_dom"/>
</dbReference>
<evidence type="ECO:0000256" key="1">
    <source>
        <dbReference type="ARBA" id="ARBA00001528"/>
    </source>
</evidence>
<dbReference type="Gene3D" id="3.90.1150.10">
    <property type="entry name" value="Aspartate Aminotransferase, domain 1"/>
    <property type="match status" value="1"/>
</dbReference>
<name>A0A1W1W3A9_9FIRM</name>
<dbReference type="Proteomes" id="UP000192569">
    <property type="component" value="Chromosome I"/>
</dbReference>
<sequence>MNLLPLEEYDPEVAEAIAQELKRQQSHLELIASENFVSPAVLSAMGSILTNKYAEGYPGRRYYGGCQWVDVVENLARERACTLFGAEHANVQPHSGSQANTAVYLAVLKPGDTVMGMNLAHGGHLTHGSPVSLSGKYYNFVFYGVDPSTGYIDYDQVANLARQHRPKLIIAGASAYPRIIDFARFREIADEVGAFLMVDMAHIAGLVAAGVHPSPVPYAHFVTSTTHKTLRGPRGGLILCFKEYAGLIDKAVFPGIQGGPLMHVIAAKAVAFKEAMEPEFKDYQQKIVANARALAEALKRYGFNLVSGGTDNHLLLVDLRNKGVTGREAEEILGSVRITVNKNAIPFDPQKPHVTSGIRLGTAAVTTRGMDEETMEKIAEAIDLALSYGKEERKLERARQIVDELCRKFPLYEGLA</sequence>
<dbReference type="EC" id="2.1.2.1" evidence="12"/>
<dbReference type="PIRSF" id="PIRSF000412">
    <property type="entry name" value="SHMT"/>
    <property type="match status" value="1"/>
</dbReference>
<comment type="function">
    <text evidence="11">Catalyzes the reversible interconversion of serine and glycine with tetrahydrofolate (THF) serving as the one-carbon carrier. This reaction serves as the major source of one-carbon groups required for the biosynthesis of purines, thymidylate, methionine, and other important biomolecules. Also exhibits THF-independent aldolase activity toward beta-hydroxyamino acids, producing glycine and aldehydes, via a retro-aldol mechanism. Thus, is able to catalyze the cleavage of L-allo-threonine.</text>
</comment>
<evidence type="ECO:0000256" key="2">
    <source>
        <dbReference type="ARBA" id="ARBA00001933"/>
    </source>
</evidence>
<evidence type="ECO:0000256" key="8">
    <source>
        <dbReference type="ARBA" id="ARBA00022605"/>
    </source>
</evidence>
<dbReference type="GO" id="GO:0004372">
    <property type="term" value="F:glycine hydroxymethyltransferase activity"/>
    <property type="evidence" value="ECO:0007669"/>
    <property type="project" value="UniProtKB-UniRule"/>
</dbReference>
<evidence type="ECO:0000256" key="13">
    <source>
        <dbReference type="PIRSR" id="PIRSR000412-50"/>
    </source>
</evidence>
<comment type="pathway">
    <text evidence="12">Amino-acid biosynthesis; glycine biosynthesis; glycine from L-serine: step 1/1.</text>
</comment>
<dbReference type="InterPro" id="IPR001085">
    <property type="entry name" value="Ser_HO-MeTrfase"/>
</dbReference>
<evidence type="ECO:0000256" key="9">
    <source>
        <dbReference type="ARBA" id="ARBA00022679"/>
    </source>
</evidence>
<dbReference type="Pfam" id="PF00464">
    <property type="entry name" value="SHMT"/>
    <property type="match status" value="1"/>
</dbReference>
<evidence type="ECO:0000256" key="11">
    <source>
        <dbReference type="ARBA" id="ARBA00054606"/>
    </source>
</evidence>
<evidence type="ECO:0000313" key="16">
    <source>
        <dbReference type="Proteomes" id="UP000192569"/>
    </source>
</evidence>
<gene>
    <name evidence="12" type="primary">glyA</name>
    <name evidence="15" type="ORF">SAMN00808754_3284</name>
</gene>
<feature type="binding site" evidence="12">
    <location>
        <position position="119"/>
    </location>
    <ligand>
        <name>(6S)-5,6,7,8-tetrahydrofolate</name>
        <dbReference type="ChEBI" id="CHEBI:57453"/>
    </ligand>
</feature>
<evidence type="ECO:0000256" key="7">
    <source>
        <dbReference type="ARBA" id="ARBA00022563"/>
    </source>
</evidence>
<proteinExistence type="inferred from homology"/>
<dbReference type="HAMAP" id="MF_00051">
    <property type="entry name" value="SHMT"/>
    <property type="match status" value="1"/>
</dbReference>
<dbReference type="FunFam" id="3.90.1150.10:FF:000003">
    <property type="entry name" value="Serine hydroxymethyltransferase"/>
    <property type="match status" value="1"/>
</dbReference>
<organism evidence="15 16">
    <name type="scientific">Thermanaeromonas toyohensis ToBE</name>
    <dbReference type="NCBI Taxonomy" id="698762"/>
    <lineage>
        <taxon>Bacteria</taxon>
        <taxon>Bacillati</taxon>
        <taxon>Bacillota</taxon>
        <taxon>Clostridia</taxon>
        <taxon>Neomoorellales</taxon>
        <taxon>Neomoorellaceae</taxon>
        <taxon>Thermanaeromonas</taxon>
    </lineage>
</organism>
<dbReference type="RefSeq" id="WP_084666919.1">
    <property type="nucleotide sequence ID" value="NZ_LT838272.1"/>
</dbReference>
<evidence type="ECO:0000256" key="3">
    <source>
        <dbReference type="ARBA" id="ARBA00004496"/>
    </source>
</evidence>
<evidence type="ECO:0000256" key="4">
    <source>
        <dbReference type="ARBA" id="ARBA00006376"/>
    </source>
</evidence>
<feature type="site" description="Plays an important role in substrate specificity" evidence="12">
    <location>
        <position position="227"/>
    </location>
</feature>
<dbReference type="UniPathway" id="UPA00193"/>
<keyword evidence="15" id="KW-0489">Methyltransferase</keyword>
<evidence type="ECO:0000259" key="14">
    <source>
        <dbReference type="Pfam" id="PF00464"/>
    </source>
</evidence>
<dbReference type="FunFam" id="3.40.640.10:FF:000001">
    <property type="entry name" value="Serine hydroxymethyltransferase"/>
    <property type="match status" value="1"/>
</dbReference>
<feature type="modified residue" description="N6-(pyridoxal phosphate)lysine" evidence="12 13">
    <location>
        <position position="228"/>
    </location>
</feature>
<dbReference type="PANTHER" id="PTHR11680:SF35">
    <property type="entry name" value="SERINE HYDROXYMETHYLTRANSFERASE 1"/>
    <property type="match status" value="1"/>
</dbReference>
<evidence type="ECO:0000256" key="12">
    <source>
        <dbReference type="HAMAP-Rule" id="MF_00051"/>
    </source>
</evidence>
<dbReference type="NCBIfam" id="NF000586">
    <property type="entry name" value="PRK00011.1"/>
    <property type="match status" value="1"/>
</dbReference>
<dbReference type="InterPro" id="IPR015424">
    <property type="entry name" value="PyrdxlP-dep_Trfase"/>
</dbReference>
<accession>A0A1W1W3A9</accession>
<comment type="subcellular location">
    <subcellularLocation>
        <location evidence="3 12">Cytoplasm</location>
    </subcellularLocation>
</comment>
<evidence type="ECO:0000256" key="6">
    <source>
        <dbReference type="ARBA" id="ARBA00022490"/>
    </source>
</evidence>
<dbReference type="GO" id="GO:0005829">
    <property type="term" value="C:cytosol"/>
    <property type="evidence" value="ECO:0007669"/>
    <property type="project" value="TreeGrafter"/>
</dbReference>
<comment type="subunit">
    <text evidence="5 12">Homodimer.</text>
</comment>
<comment type="catalytic activity">
    <reaction evidence="1 12">
        <text>(6R)-5,10-methylene-5,6,7,8-tetrahydrofolate + glycine + H2O = (6S)-5,6,7,8-tetrahydrofolate + L-serine</text>
        <dbReference type="Rhea" id="RHEA:15481"/>
        <dbReference type="ChEBI" id="CHEBI:15377"/>
        <dbReference type="ChEBI" id="CHEBI:15636"/>
        <dbReference type="ChEBI" id="CHEBI:33384"/>
        <dbReference type="ChEBI" id="CHEBI:57305"/>
        <dbReference type="ChEBI" id="CHEBI:57453"/>
        <dbReference type="EC" id="2.1.2.1"/>
    </reaction>
</comment>
<feature type="domain" description="Serine hydroxymethyltransferase-like" evidence="14">
    <location>
        <begin position="6"/>
        <end position="382"/>
    </location>
</feature>
<dbReference type="InterPro" id="IPR015422">
    <property type="entry name" value="PyrdxlP-dep_Trfase_small"/>
</dbReference>
<dbReference type="InterPro" id="IPR049943">
    <property type="entry name" value="Ser_HO-MeTrfase-like"/>
</dbReference>
<comment type="caution">
    <text evidence="12">Lacks conserved residue(s) required for the propagation of feature annotation.</text>
</comment>
<protein>
    <recommendedName>
        <fullName evidence="12">Serine hydroxymethyltransferase</fullName>
        <shortName evidence="12">SHMT</shortName>
        <shortName evidence="12">Serine methylase</shortName>
        <ecNumber evidence="12">2.1.2.1</ecNumber>
    </recommendedName>
</protein>
<dbReference type="CDD" id="cd00378">
    <property type="entry name" value="SHMT"/>
    <property type="match status" value="1"/>
</dbReference>
<dbReference type="SUPFAM" id="SSF53383">
    <property type="entry name" value="PLP-dependent transferases"/>
    <property type="match status" value="1"/>
</dbReference>
<keyword evidence="16" id="KW-1185">Reference proteome</keyword>
<keyword evidence="9 12" id="KW-0808">Transferase</keyword>
<keyword evidence="8 12" id="KW-0028">Amino-acid biosynthesis</keyword>
<evidence type="ECO:0000256" key="5">
    <source>
        <dbReference type="ARBA" id="ARBA00011738"/>
    </source>
</evidence>
<keyword evidence="7 12" id="KW-0554">One-carbon metabolism</keyword>
<dbReference type="EMBL" id="LT838272">
    <property type="protein sequence ID" value="SMC00107.1"/>
    <property type="molecule type" value="Genomic_DNA"/>
</dbReference>
<dbReference type="GO" id="GO:0030170">
    <property type="term" value="F:pyridoxal phosphate binding"/>
    <property type="evidence" value="ECO:0007669"/>
    <property type="project" value="UniProtKB-UniRule"/>
</dbReference>
<dbReference type="Gene3D" id="3.40.640.10">
    <property type="entry name" value="Type I PLP-dependent aspartate aminotransferase-like (Major domain)"/>
    <property type="match status" value="1"/>
</dbReference>
<dbReference type="InterPro" id="IPR019798">
    <property type="entry name" value="Ser_HO-MeTrfase_PLP_BS"/>
</dbReference>
<reference evidence="15 16" key="1">
    <citation type="submission" date="2017-04" db="EMBL/GenBank/DDBJ databases">
        <authorList>
            <person name="Afonso C.L."/>
            <person name="Miller P.J."/>
            <person name="Scott M.A."/>
            <person name="Spackman E."/>
            <person name="Goraichik I."/>
            <person name="Dimitrov K.M."/>
            <person name="Suarez D.L."/>
            <person name="Swayne D.E."/>
        </authorList>
    </citation>
    <scope>NUCLEOTIDE SEQUENCE [LARGE SCALE GENOMIC DNA]</scope>
    <source>
        <strain evidence="15 16">ToBE</strain>
    </source>
</reference>
<dbReference type="GO" id="GO:0032259">
    <property type="term" value="P:methylation"/>
    <property type="evidence" value="ECO:0007669"/>
    <property type="project" value="UniProtKB-KW"/>
</dbReference>
<dbReference type="OrthoDB" id="9803846at2"/>
<comment type="similarity">
    <text evidence="4 12">Belongs to the SHMT family.</text>
</comment>
<dbReference type="AlphaFoldDB" id="A0A1W1W3A9"/>
<evidence type="ECO:0000256" key="10">
    <source>
        <dbReference type="ARBA" id="ARBA00022898"/>
    </source>
</evidence>
<dbReference type="STRING" id="698762.SAMN00808754_3284"/>